<dbReference type="InterPro" id="IPR044016">
    <property type="entry name" value="Big_13"/>
</dbReference>
<reference evidence="2" key="1">
    <citation type="submission" date="2020-07" db="EMBL/GenBank/DDBJ databases">
        <title>A pangenomic view of the genus Pectobacterium provides insights into genome organization, phylogeny, and virulence.</title>
        <authorList>
            <person name="Jonkheer E."/>
            <person name="Brankovics B."/>
            <person name="Houwers I."/>
            <person name="Van Der Wolf J."/>
            <person name="Bonants P."/>
            <person name="Vreeburg R."/>
            <person name="Bollema R."/>
            <person name="De Haan J."/>
            <person name="Berke L."/>
            <person name="De Ridder D."/>
            <person name="Smit S."/>
            <person name="Van Der Lee T.A.J."/>
        </authorList>
    </citation>
    <scope>NUCLEOTIDE SEQUENCE</scope>
    <source>
        <strain evidence="2">NAK:433</strain>
    </source>
</reference>
<accession>A0AAE2WJS4</accession>
<dbReference type="Proteomes" id="UP000768524">
    <property type="component" value="Unassembled WGS sequence"/>
</dbReference>
<dbReference type="Gene3D" id="2.60.40.10">
    <property type="entry name" value="Immunoglobulins"/>
    <property type="match status" value="1"/>
</dbReference>
<dbReference type="Pfam" id="PF19077">
    <property type="entry name" value="Big_13"/>
    <property type="match status" value="1"/>
</dbReference>
<dbReference type="InterPro" id="IPR013783">
    <property type="entry name" value="Ig-like_fold"/>
</dbReference>
<protein>
    <recommendedName>
        <fullName evidence="1">Bacterial Ig-like domain-containing protein</fullName>
    </recommendedName>
</protein>
<evidence type="ECO:0000313" key="3">
    <source>
        <dbReference type="Proteomes" id="UP000768524"/>
    </source>
</evidence>
<dbReference type="RefSeq" id="WP_205560199.1">
    <property type="nucleotide sequence ID" value="NZ_JACGEP010000168.1"/>
</dbReference>
<feature type="non-terminal residue" evidence="2">
    <location>
        <position position="92"/>
    </location>
</feature>
<proteinExistence type="predicted"/>
<feature type="non-terminal residue" evidence="2">
    <location>
        <position position="1"/>
    </location>
</feature>
<comment type="caution">
    <text evidence="2">The sequence shown here is derived from an EMBL/GenBank/DDBJ whole genome shotgun (WGS) entry which is preliminary data.</text>
</comment>
<feature type="domain" description="Bacterial Ig-like" evidence="1">
    <location>
        <begin position="32"/>
        <end position="89"/>
    </location>
</feature>
<dbReference type="NCBIfam" id="NF033510">
    <property type="entry name" value="Ca_tandemer"/>
    <property type="match status" value="1"/>
</dbReference>
<organism evidence="2 3">
    <name type="scientific">Pectobacterium brasiliense</name>
    <dbReference type="NCBI Taxonomy" id="180957"/>
    <lineage>
        <taxon>Bacteria</taxon>
        <taxon>Pseudomonadati</taxon>
        <taxon>Pseudomonadota</taxon>
        <taxon>Gammaproteobacteria</taxon>
        <taxon>Enterobacterales</taxon>
        <taxon>Pectobacteriaceae</taxon>
        <taxon>Pectobacterium</taxon>
    </lineage>
</organism>
<evidence type="ECO:0000313" key="2">
    <source>
        <dbReference type="EMBL" id="MBN3053852.1"/>
    </source>
</evidence>
<evidence type="ECO:0000259" key="1">
    <source>
        <dbReference type="Pfam" id="PF19077"/>
    </source>
</evidence>
<dbReference type="AlphaFoldDB" id="A0AAE2WJS4"/>
<dbReference type="EMBL" id="JACGEP010000168">
    <property type="protein sequence ID" value="MBN3053852.1"/>
    <property type="molecule type" value="Genomic_DNA"/>
</dbReference>
<gene>
    <name evidence="2" type="ORF">H4F45_20870</name>
</gene>
<name>A0AAE2WJS4_9GAMM</name>
<sequence>ASLHMPFSNGYLNLSDAQAGQTLYGTTGLRGAGQTVSVTIGTTVYSGTVDSSGNWSLQLPPSALTGLPDGLLNISVTVSDAAGNTSTVQGGA</sequence>